<evidence type="ECO:0000256" key="4">
    <source>
        <dbReference type="SAM" id="Coils"/>
    </source>
</evidence>
<reference evidence="8" key="1">
    <citation type="submission" date="2016-06" db="EMBL/GenBank/DDBJ databases">
        <authorList>
            <person name="Nascimento L."/>
            <person name="Pereira R.V."/>
            <person name="Martins L.F."/>
            <person name="Quaggio R.B."/>
            <person name="Silva A.M."/>
            <person name="Setubal J.C."/>
        </authorList>
    </citation>
    <scope>NUCLEOTIDE SEQUENCE [LARGE SCALE GENOMIC DNA]</scope>
</reference>
<dbReference type="InterPro" id="IPR027417">
    <property type="entry name" value="P-loop_NTPase"/>
</dbReference>
<gene>
    <name evidence="7" type="ORF">BAA01_11285</name>
</gene>
<dbReference type="GO" id="GO:0006302">
    <property type="term" value="P:double-strand break repair"/>
    <property type="evidence" value="ECO:0007669"/>
    <property type="project" value="InterPro"/>
</dbReference>
<dbReference type="Proteomes" id="UP000196475">
    <property type="component" value="Unassembled WGS sequence"/>
</dbReference>
<evidence type="ECO:0000313" key="8">
    <source>
        <dbReference type="Proteomes" id="UP000196475"/>
    </source>
</evidence>
<evidence type="ECO:0000256" key="3">
    <source>
        <dbReference type="ARBA" id="ARBA00013368"/>
    </source>
</evidence>
<dbReference type="InterPro" id="IPR038729">
    <property type="entry name" value="Rad50/SbcC_AAA"/>
</dbReference>
<keyword evidence="4" id="KW-0175">Coiled coil</keyword>
<sequence length="1179" mass="134428">MRPIALTLRGLHSFRETQEVDFVRLCEGGVFGIFGPTGSGKSTLLDAITLALYGKVERAANNTQGILNHAEDELAVSFTFELGGARETRRYRVERSFRRAGEHALRTAACRLLDVTGEEKVVLADKAGIVNQKIEELLGLSSEDFTRAVVLPQGKFAEFLTLKGAERREMLQRIFNLEKYGDALREKLSRRLQQAGTQLKEVAAEQLGLGDASKEALQAAQDKVAESEARLAQAQRRLAEREEELGRMRQIWEWQQEQQELRRRLNQLEAKDAEIGRWEMAVARAEEAERLLPYAEELLHSRRAVADGERLLREAESRLLRARQHDLEAQSAYEAARKRRAEQEPRLLIRREQLSQARQLAQRIRELSAEVEALRNRRRQLERELEKTRQERQAKEQLQQRGEEKQRQLKEMLTRCEVSVPERQQILQAYQAKGEIDHLERQVTEERQEYRKWERELESRRESLKAHQEKVTGHLRDVDRLLAAVRKCRMAVAGAEQALAGLQAHIERRLEARQQALEAEKVKLLAHHLAQALEEGQPCPVCGSTEHPAPVREASGGEQRRSALEEELAQLRQWLNEAGSLRMRVSNLKWPLQQVEEQLVQELSALGRDQDLPGLPVVDFPRLPLPSTLELPSEPLSESERETAVSSGVQHDVPYDVQNPADFAGLEAAVREWTDRLERLEEQVQALKTQAGQAAAGLRQAKREQDEAALTLRNMTESLRQMAGKLEQLQHHLEEKKKAWRCAYPHYSLEGIAEEQRRLMEKDREAEQLRQRLEKSIPFLEENARLTEQLKDTENRLSVQLSALATQIGEKEAALNERKGELDNITQGAEPEQLLADVNRRLEHLAAAEQETYAAHAEAAKVCQEAERRVAVARQSLHESRERLKRAWEKWERQCEGAAGIWAELADPEGVREAVLPQEEINRYKGWIDAHHDAKKQVMARLKSLEQQLGGRTLNEEAWEALNRQLQEARADVNRWLEVRGAAMEALKDLTTKHERYLELEKRKKELESLSEKLGKLQHVFKGNAFVEFMAEEQLIRISRDASERLKSLTRGRYAIEVDSSGGFVIRDDANGGVKRPVSSLSGGETFLTSLALALSLSASIQLRGQYPLQFFFLDEGFGTLDQELLDTVVTALERLHSSHLSIGVISHVPELQARLPRRLIVEPAEPGGRGSRVRLEVL</sequence>
<dbReference type="SUPFAM" id="SSF52540">
    <property type="entry name" value="P-loop containing nucleoside triphosphate hydrolases"/>
    <property type="match status" value="2"/>
</dbReference>
<comment type="subunit">
    <text evidence="2">Heterodimer of SbcC and SbcD.</text>
</comment>
<dbReference type="Pfam" id="PF13558">
    <property type="entry name" value="SbcC_Walker_B"/>
    <property type="match status" value="1"/>
</dbReference>
<organism evidence="7 8">
    <name type="scientific">Bacillus thermozeamaize</name>
    <dbReference type="NCBI Taxonomy" id="230954"/>
    <lineage>
        <taxon>Bacteria</taxon>
        <taxon>Bacillati</taxon>
        <taxon>Bacillota</taxon>
        <taxon>Bacilli</taxon>
        <taxon>Bacillales</taxon>
        <taxon>Bacillaceae</taxon>
        <taxon>Bacillus</taxon>
    </lineage>
</organism>
<dbReference type="PANTHER" id="PTHR32114:SF2">
    <property type="entry name" value="ABC TRANSPORTER ABCH.3"/>
    <property type="match status" value="1"/>
</dbReference>
<dbReference type="Pfam" id="PF13476">
    <property type="entry name" value="AAA_23"/>
    <property type="match status" value="1"/>
</dbReference>
<evidence type="ECO:0000259" key="6">
    <source>
        <dbReference type="Pfam" id="PF13476"/>
    </source>
</evidence>
<evidence type="ECO:0000313" key="7">
    <source>
        <dbReference type="EMBL" id="OUM90120.1"/>
    </source>
</evidence>
<evidence type="ECO:0000256" key="2">
    <source>
        <dbReference type="ARBA" id="ARBA00011322"/>
    </source>
</evidence>
<feature type="coiled-coil region" evidence="4">
    <location>
        <begin position="663"/>
        <end position="803"/>
    </location>
</feature>
<accession>A0A1Y3PS13</accession>
<feature type="compositionally biased region" description="Basic and acidic residues" evidence="5">
    <location>
        <begin position="383"/>
        <end position="395"/>
    </location>
</feature>
<protein>
    <recommendedName>
        <fullName evidence="3">Nuclease SbcCD subunit C</fullName>
    </recommendedName>
</protein>
<feature type="coiled-coil region" evidence="4">
    <location>
        <begin position="185"/>
        <end position="288"/>
    </location>
</feature>
<evidence type="ECO:0000256" key="5">
    <source>
        <dbReference type="SAM" id="MobiDB-lite"/>
    </source>
</evidence>
<comment type="caution">
    <text evidence="7">The sequence shown here is derived from an EMBL/GenBank/DDBJ whole genome shotgun (WGS) entry which is preliminary data.</text>
</comment>
<evidence type="ECO:0000256" key="1">
    <source>
        <dbReference type="ARBA" id="ARBA00006930"/>
    </source>
</evidence>
<dbReference type="AlphaFoldDB" id="A0A1Y3PS13"/>
<feature type="coiled-coil region" evidence="4">
    <location>
        <begin position="990"/>
        <end position="1020"/>
    </location>
</feature>
<dbReference type="EMBL" id="LZRT01000021">
    <property type="protein sequence ID" value="OUM90120.1"/>
    <property type="molecule type" value="Genomic_DNA"/>
</dbReference>
<proteinExistence type="inferred from homology"/>
<dbReference type="PANTHER" id="PTHR32114">
    <property type="entry name" value="ABC TRANSPORTER ABCH.3"/>
    <property type="match status" value="1"/>
</dbReference>
<dbReference type="GO" id="GO:0016887">
    <property type="term" value="F:ATP hydrolysis activity"/>
    <property type="evidence" value="ECO:0007669"/>
    <property type="project" value="InterPro"/>
</dbReference>
<comment type="similarity">
    <text evidence="1">Belongs to the SMC family. SbcC subfamily.</text>
</comment>
<feature type="region of interest" description="Disordered" evidence="5">
    <location>
        <begin position="383"/>
        <end position="406"/>
    </location>
</feature>
<dbReference type="Gene3D" id="3.40.50.300">
    <property type="entry name" value="P-loop containing nucleotide triphosphate hydrolases"/>
    <property type="match status" value="2"/>
</dbReference>
<feature type="domain" description="Rad50/SbcC-type AAA" evidence="6">
    <location>
        <begin position="6"/>
        <end position="245"/>
    </location>
</feature>
<name>A0A1Y3PS13_9BACI</name>